<evidence type="ECO:0000256" key="1">
    <source>
        <dbReference type="ARBA" id="ARBA00023239"/>
    </source>
</evidence>
<reference evidence="3" key="2">
    <citation type="submission" date="2021-04" db="EMBL/GenBank/DDBJ databases">
        <authorList>
            <person name="Gilroy R."/>
        </authorList>
    </citation>
    <scope>NUCLEOTIDE SEQUENCE</scope>
    <source>
        <strain evidence="3">ChiBcec1-1093</strain>
    </source>
</reference>
<feature type="domain" description="Adenylosuccinate lyase C-terminal" evidence="2">
    <location>
        <begin position="83"/>
        <end position="162"/>
    </location>
</feature>
<gene>
    <name evidence="3" type="ORF">IAA17_09860</name>
</gene>
<evidence type="ECO:0000313" key="3">
    <source>
        <dbReference type="EMBL" id="HIZ80076.1"/>
    </source>
</evidence>
<accession>A0A9D2K664</accession>
<protein>
    <submittedName>
        <fullName evidence="3">Adenylosuccinate lyase family protein</fullName>
    </submittedName>
</protein>
<keyword evidence="1 3" id="KW-0456">Lyase</keyword>
<dbReference type="Gene3D" id="1.10.40.30">
    <property type="entry name" value="Fumarase/aspartase (C-terminal domain)"/>
    <property type="match status" value="1"/>
</dbReference>
<comment type="caution">
    <text evidence="3">The sequence shown here is derived from an EMBL/GenBank/DDBJ whole genome shotgun (WGS) entry which is preliminary data.</text>
</comment>
<dbReference type="SUPFAM" id="SSF48557">
    <property type="entry name" value="L-aspartase-like"/>
    <property type="match status" value="1"/>
</dbReference>
<dbReference type="SMART" id="SM00998">
    <property type="entry name" value="ADSL_C"/>
    <property type="match status" value="1"/>
</dbReference>
<evidence type="ECO:0000313" key="4">
    <source>
        <dbReference type="Proteomes" id="UP000824101"/>
    </source>
</evidence>
<dbReference type="GO" id="GO:0016829">
    <property type="term" value="F:lyase activity"/>
    <property type="evidence" value="ECO:0007669"/>
    <property type="project" value="UniProtKB-KW"/>
</dbReference>
<sequence>QKINPKLAKGIIANSQKLYSLPATGLYSAVRMFEGDSSSYMLFDGLMEEALELTCEVLIRGEELTRTLHVNRDRLLQNACINRGLDNSEYVMMKVAEKLGKDKAHELLYDKAMKTELEGKDYYTVLLEDSTISSMFSPEEIRKMIEPASYTGMCSRIAVIMAEKAKEEAERLRTEAGTK</sequence>
<reference evidence="3" key="1">
    <citation type="journal article" date="2021" name="PeerJ">
        <title>Extensive microbial diversity within the chicken gut microbiome revealed by metagenomics and culture.</title>
        <authorList>
            <person name="Gilroy R."/>
            <person name="Ravi A."/>
            <person name="Getino M."/>
            <person name="Pursley I."/>
            <person name="Horton D.L."/>
            <person name="Alikhan N.F."/>
            <person name="Baker D."/>
            <person name="Gharbi K."/>
            <person name="Hall N."/>
            <person name="Watson M."/>
            <person name="Adriaenssens E.M."/>
            <person name="Foster-Nyarko E."/>
            <person name="Jarju S."/>
            <person name="Secka A."/>
            <person name="Antonio M."/>
            <person name="Oren A."/>
            <person name="Chaudhuri R.R."/>
            <person name="La Ragione R."/>
            <person name="Hildebrand F."/>
            <person name="Pallen M.J."/>
        </authorList>
    </citation>
    <scope>NUCLEOTIDE SEQUENCE</scope>
    <source>
        <strain evidence="3">ChiBcec1-1093</strain>
    </source>
</reference>
<evidence type="ECO:0000259" key="2">
    <source>
        <dbReference type="SMART" id="SM00998"/>
    </source>
</evidence>
<dbReference type="InterPro" id="IPR008948">
    <property type="entry name" value="L-Aspartase-like"/>
</dbReference>
<name>A0A9D2K664_9FIRM</name>
<dbReference type="PANTHER" id="PTHR43172">
    <property type="entry name" value="ADENYLOSUCCINATE LYASE"/>
    <property type="match status" value="1"/>
</dbReference>
<dbReference type="EMBL" id="DXBC01000159">
    <property type="protein sequence ID" value="HIZ80076.1"/>
    <property type="molecule type" value="Genomic_DNA"/>
</dbReference>
<proteinExistence type="predicted"/>
<dbReference type="InterPro" id="IPR019468">
    <property type="entry name" value="AdenyloSucc_lyase_C"/>
</dbReference>
<dbReference type="AlphaFoldDB" id="A0A9D2K664"/>
<organism evidence="3 4">
    <name type="scientific">Candidatus Lachnoclostridium stercorigallinarum</name>
    <dbReference type="NCBI Taxonomy" id="2838634"/>
    <lineage>
        <taxon>Bacteria</taxon>
        <taxon>Bacillati</taxon>
        <taxon>Bacillota</taxon>
        <taxon>Clostridia</taxon>
        <taxon>Lachnospirales</taxon>
        <taxon>Lachnospiraceae</taxon>
    </lineage>
</organism>
<feature type="non-terminal residue" evidence="3">
    <location>
        <position position="1"/>
    </location>
</feature>
<dbReference type="Proteomes" id="UP000824101">
    <property type="component" value="Unassembled WGS sequence"/>
</dbReference>
<dbReference type="Pfam" id="PF10397">
    <property type="entry name" value="ADSL_C"/>
    <property type="match status" value="1"/>
</dbReference>